<dbReference type="STRING" id="697281.Mahau_0915"/>
<dbReference type="GO" id="GO:0016787">
    <property type="term" value="F:hydrolase activity"/>
    <property type="evidence" value="ECO:0007669"/>
    <property type="project" value="UniProtKB-UniRule"/>
</dbReference>
<dbReference type="RefSeq" id="WP_013780543.1">
    <property type="nucleotide sequence ID" value="NC_015520.1"/>
</dbReference>
<keyword evidence="7" id="KW-1185">Reference proteome</keyword>
<accession>F4A1Z7</accession>
<dbReference type="InterPro" id="IPR041802">
    <property type="entry name" value="MPP_YfcE"/>
</dbReference>
<dbReference type="Pfam" id="PF12850">
    <property type="entry name" value="Metallophos_2"/>
    <property type="match status" value="1"/>
</dbReference>
<protein>
    <recommendedName>
        <fullName evidence="4">Phosphoesterase</fullName>
        <ecNumber evidence="4">3.1.4.-</ecNumber>
    </recommendedName>
</protein>
<dbReference type="HOGENOM" id="CLU_063749_2_0_9"/>
<evidence type="ECO:0000256" key="3">
    <source>
        <dbReference type="ARBA" id="ARBA00022801"/>
    </source>
</evidence>
<dbReference type="PANTHER" id="PTHR11124">
    <property type="entry name" value="VACUOLAR SORTING PROTEIN VPS29"/>
    <property type="match status" value="1"/>
</dbReference>
<dbReference type="InterPro" id="IPR000979">
    <property type="entry name" value="Phosphodiesterase_MJ0936/Vps29"/>
</dbReference>
<dbReference type="EC" id="3.1.4.-" evidence="4"/>
<gene>
    <name evidence="6" type="ordered locus">Mahau_0915</name>
</gene>
<evidence type="ECO:0000259" key="5">
    <source>
        <dbReference type="Pfam" id="PF12850"/>
    </source>
</evidence>
<evidence type="ECO:0000313" key="7">
    <source>
        <dbReference type="Proteomes" id="UP000008457"/>
    </source>
</evidence>
<evidence type="ECO:0000313" key="6">
    <source>
        <dbReference type="EMBL" id="AEE96113.1"/>
    </source>
</evidence>
<keyword evidence="3" id="KW-0378">Hydrolase</keyword>
<dbReference type="InterPro" id="IPR024654">
    <property type="entry name" value="Calcineurin-like_PHP_lpxH"/>
</dbReference>
<dbReference type="SUPFAM" id="SSF56300">
    <property type="entry name" value="Metallo-dependent phosphatases"/>
    <property type="match status" value="1"/>
</dbReference>
<reference evidence="6 7" key="2">
    <citation type="journal article" date="2011" name="Stand. Genomic Sci.">
        <title>Complete genome sequence of Mahella australiensis type strain (50-1 BON).</title>
        <authorList>
            <person name="Sikorski J."/>
            <person name="Teshima H."/>
            <person name="Nolan M."/>
            <person name="Lucas S."/>
            <person name="Hammon N."/>
            <person name="Deshpande S."/>
            <person name="Cheng J.F."/>
            <person name="Pitluck S."/>
            <person name="Liolios K."/>
            <person name="Pagani I."/>
            <person name="Ivanova N."/>
            <person name="Huntemann M."/>
            <person name="Mavromatis K."/>
            <person name="Ovchinikova G."/>
            <person name="Pati A."/>
            <person name="Tapia R."/>
            <person name="Han C."/>
            <person name="Goodwin L."/>
            <person name="Chen A."/>
            <person name="Palaniappan K."/>
            <person name="Land M."/>
            <person name="Hauser L."/>
            <person name="Ngatchou-Djao O.D."/>
            <person name="Rohde M."/>
            <person name="Pukall R."/>
            <person name="Spring S."/>
            <person name="Abt B."/>
            <person name="Goker M."/>
            <person name="Detter J.C."/>
            <person name="Woyke T."/>
            <person name="Bristow J."/>
            <person name="Markowitz V."/>
            <person name="Hugenholtz P."/>
            <person name="Eisen J.A."/>
            <person name="Kyrpides N.C."/>
            <person name="Klenk H.P."/>
            <person name="Lapidus A."/>
        </authorList>
    </citation>
    <scope>NUCLEOTIDE SEQUENCE [LARGE SCALE GENOMIC DNA]</scope>
    <source>
        <strain evidence="7">DSM 15567 / CIP 107919 / 50-1 BON</strain>
    </source>
</reference>
<feature type="domain" description="Calcineurin-like phosphoesterase" evidence="5">
    <location>
        <begin position="1"/>
        <end position="147"/>
    </location>
</feature>
<dbReference type="EMBL" id="CP002360">
    <property type="protein sequence ID" value="AEE96113.1"/>
    <property type="molecule type" value="Genomic_DNA"/>
</dbReference>
<dbReference type="OrthoDB" id="9800565at2"/>
<dbReference type="InterPro" id="IPR020935">
    <property type="entry name" value="PdiEstase_YfcE_CS"/>
</dbReference>
<keyword evidence="2 4" id="KW-0479">Metal-binding</keyword>
<evidence type="ECO:0000256" key="1">
    <source>
        <dbReference type="ARBA" id="ARBA00008950"/>
    </source>
</evidence>
<dbReference type="CDD" id="cd00841">
    <property type="entry name" value="MPP_YfcE"/>
    <property type="match status" value="1"/>
</dbReference>
<sequence>MRIGVMSDTHGHLATARRAIKDMGNVDVLVHLGDYCHDAVLLSAELQREIISVKGNCDFSSSIPAEQIIEAQGLRIYATHGHQHGVKWDHDGIIEKARDLKADVVLFGHSHIAEIFADNGILFINPGSIGEPRGSDAPSYAIIEIRNGKTYPYIVALSL</sequence>
<dbReference type="NCBIfam" id="TIGR00040">
    <property type="entry name" value="yfcE"/>
    <property type="match status" value="1"/>
</dbReference>
<evidence type="ECO:0000256" key="4">
    <source>
        <dbReference type="RuleBase" id="RU362039"/>
    </source>
</evidence>
<dbReference type="eggNOG" id="COG0622">
    <property type="taxonomic scope" value="Bacteria"/>
</dbReference>
<proteinExistence type="inferred from homology"/>
<dbReference type="AlphaFoldDB" id="F4A1Z7"/>
<name>F4A1Z7_MAHA5</name>
<dbReference type="InterPro" id="IPR029052">
    <property type="entry name" value="Metallo-depent_PP-like"/>
</dbReference>
<dbReference type="Proteomes" id="UP000008457">
    <property type="component" value="Chromosome"/>
</dbReference>
<dbReference type="PROSITE" id="PS01269">
    <property type="entry name" value="UPF0025"/>
    <property type="match status" value="1"/>
</dbReference>
<dbReference type="KEGG" id="mas:Mahau_0915"/>
<comment type="cofactor">
    <cofactor evidence="4">
        <name>a divalent metal cation</name>
        <dbReference type="ChEBI" id="CHEBI:60240"/>
    </cofactor>
</comment>
<comment type="similarity">
    <text evidence="1 4">Belongs to the metallophosphoesterase superfamily. YfcE family.</text>
</comment>
<organism evidence="6 7">
    <name type="scientific">Mahella australiensis (strain DSM 15567 / CIP 107919 / 50-1 BON)</name>
    <dbReference type="NCBI Taxonomy" id="697281"/>
    <lineage>
        <taxon>Bacteria</taxon>
        <taxon>Bacillati</taxon>
        <taxon>Bacillota</taxon>
        <taxon>Clostridia</taxon>
        <taxon>Thermoanaerobacterales</taxon>
        <taxon>Thermoanaerobacterales Family IV. Incertae Sedis</taxon>
        <taxon>Mahella</taxon>
    </lineage>
</organism>
<reference evidence="7" key="1">
    <citation type="submission" date="2010-11" db="EMBL/GenBank/DDBJ databases">
        <title>The complete genome of Mahella australiensis DSM 15567.</title>
        <authorList>
            <consortium name="US DOE Joint Genome Institute (JGI-PGF)"/>
            <person name="Lucas S."/>
            <person name="Copeland A."/>
            <person name="Lapidus A."/>
            <person name="Bruce D."/>
            <person name="Goodwin L."/>
            <person name="Pitluck S."/>
            <person name="Kyrpides N."/>
            <person name="Mavromatis K."/>
            <person name="Pagani I."/>
            <person name="Ivanova N."/>
            <person name="Teshima H."/>
            <person name="Brettin T."/>
            <person name="Detter J.C."/>
            <person name="Han C."/>
            <person name="Tapia R."/>
            <person name="Land M."/>
            <person name="Hauser L."/>
            <person name="Markowitz V."/>
            <person name="Cheng J.-F."/>
            <person name="Hugenholtz P."/>
            <person name="Woyke T."/>
            <person name="Wu D."/>
            <person name="Spring S."/>
            <person name="Pukall R."/>
            <person name="Steenblock K."/>
            <person name="Schneider S."/>
            <person name="Klenk H.-P."/>
            <person name="Eisen J.A."/>
        </authorList>
    </citation>
    <scope>NUCLEOTIDE SEQUENCE [LARGE SCALE GENOMIC DNA]</scope>
    <source>
        <strain evidence="7">DSM 15567 / CIP 107919 / 50-1 BON</strain>
    </source>
</reference>
<evidence type="ECO:0000256" key="2">
    <source>
        <dbReference type="ARBA" id="ARBA00022723"/>
    </source>
</evidence>
<dbReference type="GO" id="GO:0046872">
    <property type="term" value="F:metal ion binding"/>
    <property type="evidence" value="ECO:0007669"/>
    <property type="project" value="UniProtKB-KW"/>
</dbReference>
<dbReference type="Gene3D" id="3.60.21.10">
    <property type="match status" value="1"/>
</dbReference>